<reference evidence="5" key="1">
    <citation type="journal article" date="2019" name="Int. J. Syst. Evol. Microbiol.">
        <title>The Global Catalogue of Microorganisms (GCM) 10K type strain sequencing project: providing services to taxonomists for standard genome sequencing and annotation.</title>
        <authorList>
            <consortium name="The Broad Institute Genomics Platform"/>
            <consortium name="The Broad Institute Genome Sequencing Center for Infectious Disease"/>
            <person name="Wu L."/>
            <person name="Ma J."/>
        </authorList>
    </citation>
    <scope>NUCLEOTIDE SEQUENCE [LARGE SCALE GENOMIC DNA]</scope>
    <source>
        <strain evidence="5">TISTR 2466</strain>
    </source>
</reference>
<evidence type="ECO:0000256" key="1">
    <source>
        <dbReference type="ARBA" id="ARBA00001946"/>
    </source>
</evidence>
<dbReference type="InterPro" id="IPR023214">
    <property type="entry name" value="HAD_sf"/>
</dbReference>
<evidence type="ECO:0000313" key="5">
    <source>
        <dbReference type="Proteomes" id="UP001597399"/>
    </source>
</evidence>
<dbReference type="PRINTS" id="PR00413">
    <property type="entry name" value="HADHALOGNASE"/>
</dbReference>
<dbReference type="Pfam" id="PF00702">
    <property type="entry name" value="Hydrolase"/>
    <property type="match status" value="1"/>
</dbReference>
<organism evidence="4 5">
    <name type="scientific">Sporolactobacillus shoreicorticis</name>
    <dbReference type="NCBI Taxonomy" id="1923877"/>
    <lineage>
        <taxon>Bacteria</taxon>
        <taxon>Bacillati</taxon>
        <taxon>Bacillota</taxon>
        <taxon>Bacilli</taxon>
        <taxon>Bacillales</taxon>
        <taxon>Sporolactobacillaceae</taxon>
        <taxon>Sporolactobacillus</taxon>
    </lineage>
</organism>
<dbReference type="SFLD" id="SFLDG01129">
    <property type="entry name" value="C1.5:_HAD__Beta-PGM__Phosphata"/>
    <property type="match status" value="1"/>
</dbReference>
<dbReference type="SFLD" id="SFLDG01135">
    <property type="entry name" value="C1.5.6:_HAD__Beta-PGM__Phospha"/>
    <property type="match status" value="1"/>
</dbReference>
<keyword evidence="5" id="KW-1185">Reference proteome</keyword>
<dbReference type="InterPro" id="IPR051400">
    <property type="entry name" value="HAD-like_hydrolase"/>
</dbReference>
<dbReference type="NCBIfam" id="TIGR01549">
    <property type="entry name" value="HAD-SF-IA-v1"/>
    <property type="match status" value="1"/>
</dbReference>
<keyword evidence="3" id="KW-0460">Magnesium</keyword>
<dbReference type="InterPro" id="IPR036412">
    <property type="entry name" value="HAD-like_sf"/>
</dbReference>
<evidence type="ECO:0000256" key="3">
    <source>
        <dbReference type="ARBA" id="ARBA00022842"/>
    </source>
</evidence>
<dbReference type="InterPro" id="IPR006439">
    <property type="entry name" value="HAD-SF_hydro_IA"/>
</dbReference>
<gene>
    <name evidence="4" type="ORF">ACFSUE_08695</name>
</gene>
<dbReference type="PANTHER" id="PTHR46470">
    <property type="entry name" value="N-ACYLNEURAMINATE-9-PHOSPHATASE"/>
    <property type="match status" value="1"/>
</dbReference>
<dbReference type="NCBIfam" id="TIGR01509">
    <property type="entry name" value="HAD-SF-IA-v3"/>
    <property type="match status" value="1"/>
</dbReference>
<dbReference type="RefSeq" id="WP_253062324.1">
    <property type="nucleotide sequence ID" value="NZ_JAMXWM010000013.1"/>
</dbReference>
<dbReference type="Proteomes" id="UP001597399">
    <property type="component" value="Unassembled WGS sequence"/>
</dbReference>
<name>A0ABW5S1N6_9BACL</name>
<dbReference type="Gene3D" id="1.20.120.1600">
    <property type="match status" value="1"/>
</dbReference>
<evidence type="ECO:0000256" key="2">
    <source>
        <dbReference type="ARBA" id="ARBA00022801"/>
    </source>
</evidence>
<sequence length="231" mass="26699">MIFFDLDDTLLDHETADANAVSDFYNKYKENFPVTKCLFREKWDQLSAQYFQLFLDGKYSFQQQRRMRMRALFARALTDHEADVLFSDYLEFYEQHWKCFPDVLPCLNALFRKGQKLGIISNGSSTQQMKKLKKTGLIDYFSFLIFSGDIGVAKPEPQIFRHACSAAGYSPSQCFYIGDNYQKDIIGSSNVGMKAIWLLRKNPATDHSERTTNIKKIVSLNELPDFLGISE</sequence>
<dbReference type="Gene3D" id="3.40.50.1000">
    <property type="entry name" value="HAD superfamily/HAD-like"/>
    <property type="match status" value="1"/>
</dbReference>
<dbReference type="GO" id="GO:0016787">
    <property type="term" value="F:hydrolase activity"/>
    <property type="evidence" value="ECO:0007669"/>
    <property type="project" value="UniProtKB-KW"/>
</dbReference>
<protein>
    <submittedName>
        <fullName evidence="4">HAD family hydrolase</fullName>
        <ecNumber evidence="4">3.1.3.-</ecNumber>
    </submittedName>
</protein>
<proteinExistence type="predicted"/>
<keyword evidence="2 4" id="KW-0378">Hydrolase</keyword>
<dbReference type="SUPFAM" id="SSF56784">
    <property type="entry name" value="HAD-like"/>
    <property type="match status" value="1"/>
</dbReference>
<dbReference type="EC" id="3.1.3.-" evidence="4"/>
<dbReference type="EMBL" id="JBHUMQ010000018">
    <property type="protein sequence ID" value="MFD2693700.1"/>
    <property type="molecule type" value="Genomic_DNA"/>
</dbReference>
<dbReference type="SFLD" id="SFLDS00003">
    <property type="entry name" value="Haloacid_Dehalogenase"/>
    <property type="match status" value="1"/>
</dbReference>
<dbReference type="PANTHER" id="PTHR46470:SF4">
    <property type="entry name" value="5-AMINO-6-(5-PHOSPHO-D-RIBITYLAMINO)URACIL PHOSPHATASE YIGB"/>
    <property type="match status" value="1"/>
</dbReference>
<comment type="caution">
    <text evidence="4">The sequence shown here is derived from an EMBL/GenBank/DDBJ whole genome shotgun (WGS) entry which is preliminary data.</text>
</comment>
<accession>A0ABW5S1N6</accession>
<comment type="cofactor">
    <cofactor evidence="1">
        <name>Mg(2+)</name>
        <dbReference type="ChEBI" id="CHEBI:18420"/>
    </cofactor>
</comment>
<evidence type="ECO:0000313" key="4">
    <source>
        <dbReference type="EMBL" id="MFD2693700.1"/>
    </source>
</evidence>